<evidence type="ECO:0000256" key="1">
    <source>
        <dbReference type="PIRSR" id="PIRSR037847-1"/>
    </source>
</evidence>
<dbReference type="SUPFAM" id="SSF46785">
    <property type="entry name" value="Winged helix' DNA-binding domain"/>
    <property type="match status" value="1"/>
</dbReference>
<dbReference type="InterPro" id="IPR004173">
    <property type="entry name" value="3H_domain"/>
</dbReference>
<evidence type="ECO:0000259" key="3">
    <source>
        <dbReference type="Pfam" id="PF08279"/>
    </source>
</evidence>
<protein>
    <submittedName>
        <fullName evidence="4">Transcription repressor NadR</fullName>
    </submittedName>
</protein>
<sequence>MEQTILSGDERREKLLALLLRSDEPLSGGKIGDIYHVSRQVVVQDIALLRSKGHSIVSTPRGYMYEKDAGNQNCRRIVKVCHTDDQAEEELSTIVDFGGIVLDVMVNHRTYGKVTAPLNIKSRRDIRKFVEDLKQSKSSLLSNTTSGYHFHTIEAESEDILDEIEEALKEKHFLVDFLDYETTFKQ</sequence>
<dbReference type="Pfam" id="PF02829">
    <property type="entry name" value="3H"/>
    <property type="match status" value="1"/>
</dbReference>
<dbReference type="GO" id="GO:0046872">
    <property type="term" value="F:metal ion binding"/>
    <property type="evidence" value="ECO:0007669"/>
    <property type="project" value="UniProtKB-KW"/>
</dbReference>
<proteinExistence type="predicted"/>
<dbReference type="InterPro" id="IPR035922">
    <property type="entry name" value="3H_dom_sf"/>
</dbReference>
<dbReference type="KEGG" id="wcp:H9Q76_06950"/>
<feature type="binding site" evidence="1">
    <location>
        <position position="90"/>
    </location>
    <ligand>
        <name>Ni(2+)</name>
        <dbReference type="ChEBI" id="CHEBI:49786"/>
    </ligand>
</feature>
<organism evidence="4 5">
    <name type="scientific">Wujia chipingensis</name>
    <dbReference type="NCBI Taxonomy" id="2763670"/>
    <lineage>
        <taxon>Bacteria</taxon>
        <taxon>Bacillati</taxon>
        <taxon>Bacillota</taxon>
        <taxon>Clostridia</taxon>
        <taxon>Lachnospirales</taxon>
        <taxon>Lachnospiraceae</taxon>
        <taxon>Wujia</taxon>
    </lineage>
</organism>
<dbReference type="InterPro" id="IPR036388">
    <property type="entry name" value="WH-like_DNA-bd_sf"/>
</dbReference>
<dbReference type="Gene3D" id="3.30.1340.20">
    <property type="entry name" value="3H domain"/>
    <property type="match status" value="1"/>
</dbReference>
<feature type="binding site" evidence="1">
    <location>
        <position position="149"/>
    </location>
    <ligand>
        <name>Ni(2+)</name>
        <dbReference type="ChEBI" id="CHEBI:49786"/>
    </ligand>
</feature>
<dbReference type="PIRSF" id="PIRSF037847">
    <property type="entry name" value="NiaR"/>
    <property type="match status" value="1"/>
</dbReference>
<dbReference type="InterPro" id="IPR026043">
    <property type="entry name" value="NadR"/>
</dbReference>
<dbReference type="InterPro" id="IPR013196">
    <property type="entry name" value="HTH_11"/>
</dbReference>
<dbReference type="InterPro" id="IPR036390">
    <property type="entry name" value="WH_DNA-bd_sf"/>
</dbReference>
<dbReference type="RefSeq" id="WP_117780928.1">
    <property type="nucleotide sequence ID" value="NZ_CP060632.1"/>
</dbReference>
<dbReference type="Gene3D" id="1.10.10.10">
    <property type="entry name" value="Winged helix-like DNA-binding domain superfamily/Winged helix DNA-binding domain"/>
    <property type="match status" value="1"/>
</dbReference>
<name>A0A7G9FIX6_9FIRM</name>
<evidence type="ECO:0000313" key="4">
    <source>
        <dbReference type="EMBL" id="QNL98507.1"/>
    </source>
</evidence>
<keyword evidence="5" id="KW-1185">Reference proteome</keyword>
<evidence type="ECO:0000259" key="2">
    <source>
        <dbReference type="Pfam" id="PF02829"/>
    </source>
</evidence>
<gene>
    <name evidence="4" type="ORF">H9Q76_06950</name>
</gene>
<dbReference type="Proteomes" id="UP000515819">
    <property type="component" value="Chromosome"/>
</dbReference>
<accession>A0A7G9FIX6</accession>
<dbReference type="SUPFAM" id="SSF75500">
    <property type="entry name" value="Putative transcriptional regulator TM1602, C-terminal domain"/>
    <property type="match status" value="1"/>
</dbReference>
<reference evidence="4 5" key="1">
    <citation type="submission" date="2020-08" db="EMBL/GenBank/DDBJ databases">
        <authorList>
            <person name="Liu C."/>
            <person name="Sun Q."/>
        </authorList>
    </citation>
    <scope>NUCLEOTIDE SEQUENCE [LARGE SCALE GENOMIC DNA]</scope>
    <source>
        <strain evidence="4 5">NSJ-4</strain>
    </source>
</reference>
<keyword evidence="1" id="KW-0479">Metal-binding</keyword>
<dbReference type="EMBL" id="CP060632">
    <property type="protein sequence ID" value="QNL98507.1"/>
    <property type="molecule type" value="Genomic_DNA"/>
</dbReference>
<keyword evidence="1" id="KW-0533">Nickel</keyword>
<feature type="domain" description="3H" evidence="2">
    <location>
        <begin position="78"/>
        <end position="174"/>
    </location>
</feature>
<dbReference type="AlphaFoldDB" id="A0A7G9FIX6"/>
<dbReference type="Pfam" id="PF08279">
    <property type="entry name" value="HTH_11"/>
    <property type="match status" value="1"/>
</dbReference>
<feature type="binding site" evidence="1">
    <location>
        <position position="151"/>
    </location>
    <ligand>
        <name>Ni(2+)</name>
        <dbReference type="ChEBI" id="CHEBI:49786"/>
    </ligand>
</feature>
<dbReference type="PANTHER" id="PTHR40068">
    <property type="entry name" value="TRANSCRIPTION REPRESSOR NIAR-RELATED"/>
    <property type="match status" value="1"/>
</dbReference>
<evidence type="ECO:0000313" key="5">
    <source>
        <dbReference type="Proteomes" id="UP000515819"/>
    </source>
</evidence>
<feature type="binding site" evidence="1">
    <location>
        <position position="82"/>
    </location>
    <ligand>
        <name>Ni(2+)</name>
        <dbReference type="ChEBI" id="CHEBI:49786"/>
    </ligand>
</feature>
<dbReference type="PANTHER" id="PTHR40068:SF1">
    <property type="entry name" value="TRANSCRIPTION REPRESSOR NIAR-RELATED"/>
    <property type="match status" value="1"/>
</dbReference>
<feature type="domain" description="Helix-turn-helix type 11" evidence="3">
    <location>
        <begin position="11"/>
        <end position="63"/>
    </location>
</feature>